<accession>A0A9Q8PCF3</accession>
<dbReference type="PANTHER" id="PTHR24068">
    <property type="entry name" value="UBIQUITIN-CONJUGATING ENZYME E2"/>
    <property type="match status" value="1"/>
</dbReference>
<dbReference type="AlphaFoldDB" id="A0A9Q8PCF3"/>
<dbReference type="Gene3D" id="3.10.110.10">
    <property type="entry name" value="Ubiquitin Conjugating Enzyme"/>
    <property type="match status" value="1"/>
</dbReference>
<evidence type="ECO:0000313" key="3">
    <source>
        <dbReference type="Proteomes" id="UP000756132"/>
    </source>
</evidence>
<name>A0A9Q8PCF3_PASFU</name>
<dbReference type="InterPro" id="IPR000608">
    <property type="entry name" value="UBC"/>
</dbReference>
<dbReference type="EMBL" id="CP090169">
    <property type="protein sequence ID" value="UJO19861.1"/>
    <property type="molecule type" value="Genomic_DNA"/>
</dbReference>
<dbReference type="KEGG" id="ffu:CLAFUR5_10457"/>
<keyword evidence="3" id="KW-1185">Reference proteome</keyword>
<dbReference type="PROSITE" id="PS50127">
    <property type="entry name" value="UBC_2"/>
    <property type="match status" value="1"/>
</dbReference>
<evidence type="ECO:0000313" key="2">
    <source>
        <dbReference type="EMBL" id="UJO19861.1"/>
    </source>
</evidence>
<dbReference type="Pfam" id="PF00179">
    <property type="entry name" value="UQ_con"/>
    <property type="match status" value="1"/>
</dbReference>
<dbReference type="InterPro" id="IPR016135">
    <property type="entry name" value="UBQ-conjugating_enzyme/RWD"/>
</dbReference>
<dbReference type="GeneID" id="71990335"/>
<organism evidence="2 3">
    <name type="scientific">Passalora fulva</name>
    <name type="common">Tomato leaf mold</name>
    <name type="synonym">Cladosporium fulvum</name>
    <dbReference type="NCBI Taxonomy" id="5499"/>
    <lineage>
        <taxon>Eukaryota</taxon>
        <taxon>Fungi</taxon>
        <taxon>Dikarya</taxon>
        <taxon>Ascomycota</taxon>
        <taxon>Pezizomycotina</taxon>
        <taxon>Dothideomycetes</taxon>
        <taxon>Dothideomycetidae</taxon>
        <taxon>Mycosphaerellales</taxon>
        <taxon>Mycosphaerellaceae</taxon>
        <taxon>Fulvia</taxon>
    </lineage>
</organism>
<feature type="domain" description="UBC core" evidence="1">
    <location>
        <begin position="8"/>
        <end position="164"/>
    </location>
</feature>
<dbReference type="SUPFAM" id="SSF54495">
    <property type="entry name" value="UBC-like"/>
    <property type="match status" value="1"/>
</dbReference>
<reference evidence="2" key="2">
    <citation type="journal article" date="2022" name="Microb. Genom.">
        <title>A chromosome-scale genome assembly of the tomato pathogen Cladosporium fulvum reveals a compartmentalized genome architecture and the presence of a dispensable chromosome.</title>
        <authorList>
            <person name="Zaccaron A.Z."/>
            <person name="Chen L.H."/>
            <person name="Samaras A."/>
            <person name="Stergiopoulos I."/>
        </authorList>
    </citation>
    <scope>NUCLEOTIDE SEQUENCE</scope>
    <source>
        <strain evidence="2">Race5_Kim</strain>
    </source>
</reference>
<reference evidence="2" key="1">
    <citation type="submission" date="2021-12" db="EMBL/GenBank/DDBJ databases">
        <authorList>
            <person name="Zaccaron A."/>
            <person name="Stergiopoulos I."/>
        </authorList>
    </citation>
    <scope>NUCLEOTIDE SEQUENCE</scope>
    <source>
        <strain evidence="2">Race5_Kim</strain>
    </source>
</reference>
<dbReference type="SMART" id="SM00212">
    <property type="entry name" value="UBCc"/>
    <property type="match status" value="1"/>
</dbReference>
<gene>
    <name evidence="2" type="ORF">CLAFUR5_10457</name>
</gene>
<dbReference type="RefSeq" id="XP_047764227.1">
    <property type="nucleotide sequence ID" value="XM_047909605.1"/>
</dbReference>
<proteinExistence type="predicted"/>
<evidence type="ECO:0000259" key="1">
    <source>
        <dbReference type="PROSITE" id="PS50127"/>
    </source>
</evidence>
<dbReference type="OrthoDB" id="7851174at2759"/>
<dbReference type="Proteomes" id="UP000756132">
    <property type="component" value="Chromosome 7"/>
</dbReference>
<protein>
    <submittedName>
        <fullName evidence="2">Ubiquitin-conjugating enzyme E2</fullName>
    </submittedName>
</protein>
<sequence>MQHPQLKSERDCLEKDLLESEKSGSMKGITLKPVPRTRLRQWTATVEITEADYPESAYQGGSFNFTIVIKDEKLTYSFKALEITCNTKLYSPHINAQTGKVISKLDDQYWSPALDLRAMMSAFVESMMQPVPAYAAGEEIGREYKNERIEFTKKAKEWTRLYAME</sequence>